<keyword evidence="1" id="KW-0611">Plant defense</keyword>
<gene>
    <name evidence="2" type="ORF">G2W53_040174</name>
</gene>
<protein>
    <submittedName>
        <fullName evidence="2">Disease resistance-like protein DSC1</fullName>
    </submittedName>
</protein>
<organism evidence="2 3">
    <name type="scientific">Senna tora</name>
    <dbReference type="NCBI Taxonomy" id="362788"/>
    <lineage>
        <taxon>Eukaryota</taxon>
        <taxon>Viridiplantae</taxon>
        <taxon>Streptophyta</taxon>
        <taxon>Embryophyta</taxon>
        <taxon>Tracheophyta</taxon>
        <taxon>Spermatophyta</taxon>
        <taxon>Magnoliopsida</taxon>
        <taxon>eudicotyledons</taxon>
        <taxon>Gunneridae</taxon>
        <taxon>Pentapetalae</taxon>
        <taxon>rosids</taxon>
        <taxon>fabids</taxon>
        <taxon>Fabales</taxon>
        <taxon>Fabaceae</taxon>
        <taxon>Caesalpinioideae</taxon>
        <taxon>Cassia clade</taxon>
        <taxon>Senna</taxon>
    </lineage>
</organism>
<accession>A0A834SNZ9</accession>
<keyword evidence="3" id="KW-1185">Reference proteome</keyword>
<dbReference type="PANTHER" id="PTHR36766:SF30">
    <property type="entry name" value="TIR-NBS TYPE DISEASE RESISTANCE PROTEIN-RELATED"/>
    <property type="match status" value="1"/>
</dbReference>
<dbReference type="Proteomes" id="UP000634136">
    <property type="component" value="Unassembled WGS sequence"/>
</dbReference>
<dbReference type="Gene3D" id="3.80.10.10">
    <property type="entry name" value="Ribonuclease Inhibitor"/>
    <property type="match status" value="1"/>
</dbReference>
<dbReference type="PANTHER" id="PTHR36766">
    <property type="entry name" value="PLANT BROAD-SPECTRUM MILDEW RESISTANCE PROTEIN RPW8"/>
    <property type="match status" value="1"/>
</dbReference>
<evidence type="ECO:0000313" key="3">
    <source>
        <dbReference type="Proteomes" id="UP000634136"/>
    </source>
</evidence>
<evidence type="ECO:0000313" key="2">
    <source>
        <dbReference type="EMBL" id="KAF7808013.1"/>
    </source>
</evidence>
<dbReference type="GO" id="GO:0006952">
    <property type="term" value="P:defense response"/>
    <property type="evidence" value="ECO:0007669"/>
    <property type="project" value="UniProtKB-KW"/>
</dbReference>
<dbReference type="InterPro" id="IPR032675">
    <property type="entry name" value="LRR_dom_sf"/>
</dbReference>
<dbReference type="AlphaFoldDB" id="A0A834SNZ9"/>
<reference evidence="2" key="1">
    <citation type="submission" date="2020-09" db="EMBL/GenBank/DDBJ databases">
        <title>Genome-Enabled Discovery of Anthraquinone Biosynthesis in Senna tora.</title>
        <authorList>
            <person name="Kang S.-H."/>
            <person name="Pandey R.P."/>
            <person name="Lee C.-M."/>
            <person name="Sim J.-S."/>
            <person name="Jeong J.-T."/>
            <person name="Choi B.-S."/>
            <person name="Jung M."/>
            <person name="Ginzburg D."/>
            <person name="Zhao K."/>
            <person name="Won S.Y."/>
            <person name="Oh T.-J."/>
            <person name="Yu Y."/>
            <person name="Kim N.-H."/>
            <person name="Lee O.R."/>
            <person name="Lee T.-H."/>
            <person name="Bashyal P."/>
            <person name="Kim T.-S."/>
            <person name="Lee W.-H."/>
            <person name="Kawkins C."/>
            <person name="Kim C.-K."/>
            <person name="Kim J.S."/>
            <person name="Ahn B.O."/>
            <person name="Rhee S.Y."/>
            <person name="Sohng J.K."/>
        </authorList>
    </citation>
    <scope>NUCLEOTIDE SEQUENCE</scope>
    <source>
        <tissue evidence="2">Leaf</tissue>
    </source>
</reference>
<sequence>MGQQFKLEELYLNNCRSLKNVQSNLFNGLQSLKELQLNDCCNIFEVIDHISITLSSLNSLSIEGITMESLPSSIKQFSNLQYLKLNKCTRLQSLPQLPQSLITLDAIGCSTLKRVRYTSTDVRPFRYKRHSFTSFLNCMELDEHSVKFILANFLLLLNKLLLERYSWYFLNHDYMVEIITNKSVDEAEAEAIIADDKDPTNLIKTFYFRKNVSNFTSNHVFLWYDDDLSYKLQHEVKKSGAAKSKILFKLKIVPQFGHERRSSRKHLEVIKECGVYPTNYFKFQNFIHELEVESEASASGMGVGSSYHQCKDEEEAKQSLLFTNQRGSSSHHFQLHPRRMEHKSSKIYSTCDVPWSALANWKVAFANWLINLTLQVVSFEL</sequence>
<dbReference type="OrthoDB" id="1430858at2759"/>
<name>A0A834SNZ9_9FABA</name>
<dbReference type="EMBL" id="JAAIUW010000012">
    <property type="protein sequence ID" value="KAF7808013.1"/>
    <property type="molecule type" value="Genomic_DNA"/>
</dbReference>
<comment type="caution">
    <text evidence="2">The sequence shown here is derived from an EMBL/GenBank/DDBJ whole genome shotgun (WGS) entry which is preliminary data.</text>
</comment>
<dbReference type="SUPFAM" id="SSF52058">
    <property type="entry name" value="L domain-like"/>
    <property type="match status" value="1"/>
</dbReference>
<evidence type="ECO:0000256" key="1">
    <source>
        <dbReference type="ARBA" id="ARBA00022821"/>
    </source>
</evidence>
<proteinExistence type="predicted"/>